<dbReference type="RefSeq" id="WP_106667825.1">
    <property type="nucleotide sequence ID" value="NZ_PGGM01000037.1"/>
</dbReference>
<organism evidence="1 2">
    <name type="scientific">Phyllobacterium sophorae</name>
    <dbReference type="NCBI Taxonomy" id="1520277"/>
    <lineage>
        <taxon>Bacteria</taxon>
        <taxon>Pseudomonadati</taxon>
        <taxon>Pseudomonadota</taxon>
        <taxon>Alphaproteobacteria</taxon>
        <taxon>Hyphomicrobiales</taxon>
        <taxon>Phyllobacteriaceae</taxon>
        <taxon>Phyllobacterium</taxon>
    </lineage>
</organism>
<comment type="caution">
    <text evidence="1">The sequence shown here is derived from an EMBL/GenBank/DDBJ whole genome shotgun (WGS) entry which is preliminary data.</text>
</comment>
<accession>A0A2P7AL81</accession>
<dbReference type="AlphaFoldDB" id="A0A2P7AL81"/>
<reference evidence="2" key="1">
    <citation type="submission" date="2017-11" db="EMBL/GenBank/DDBJ databases">
        <authorList>
            <person name="Kuznetsova I."/>
            <person name="Sazanova A."/>
            <person name="Chirak E."/>
            <person name="Safronova V."/>
            <person name="Willems A."/>
        </authorList>
    </citation>
    <scope>NUCLEOTIDE SEQUENCE [LARGE SCALE GENOMIC DNA]</scope>
    <source>
        <strain evidence="2">CCBAU 03422</strain>
    </source>
</reference>
<protein>
    <submittedName>
        <fullName evidence="1">Plasmid mobilization relaxosome protein MobC</fullName>
    </submittedName>
</protein>
<dbReference type="EMBL" id="PGGM01000037">
    <property type="protein sequence ID" value="PSH54982.1"/>
    <property type="molecule type" value="Genomic_DNA"/>
</dbReference>
<proteinExistence type="predicted"/>
<keyword evidence="2" id="KW-1185">Reference proteome</keyword>
<gene>
    <name evidence="1" type="ORF">CU103_30935</name>
</gene>
<evidence type="ECO:0000313" key="1">
    <source>
        <dbReference type="EMBL" id="PSH54982.1"/>
    </source>
</evidence>
<sequence>MKDVATGSRLLAGAERKNKVVHARFSASELTRIERAAERAGLTVSAFMRSLSLEGAGVRPFFTAEDRVLLGALWKDLRAVGVNLNQLARAANRRHSRFDEERAVLDDVQRAMAALVYEIGFFADRGARLRKGRR</sequence>
<dbReference type="Pfam" id="PF21983">
    <property type="entry name" value="NikA-like"/>
    <property type="match status" value="1"/>
</dbReference>
<evidence type="ECO:0000313" key="2">
    <source>
        <dbReference type="Proteomes" id="UP000241764"/>
    </source>
</evidence>
<dbReference type="InterPro" id="IPR053842">
    <property type="entry name" value="NikA-like"/>
</dbReference>
<dbReference type="Proteomes" id="UP000241764">
    <property type="component" value="Unassembled WGS sequence"/>
</dbReference>
<dbReference type="OrthoDB" id="7376495at2"/>
<name>A0A2P7AL81_9HYPH</name>